<evidence type="ECO:0000256" key="1">
    <source>
        <dbReference type="ARBA" id="ARBA00005046"/>
    </source>
</evidence>
<feature type="domain" description="MoaB/Mog" evidence="7">
    <location>
        <begin position="449"/>
        <end position="596"/>
    </location>
</feature>
<feature type="region of interest" description="Disordered" evidence="6">
    <location>
        <begin position="206"/>
        <end position="253"/>
    </location>
</feature>
<dbReference type="SUPFAM" id="SSF63882">
    <property type="entry name" value="MoeA N-terminal region -like"/>
    <property type="match status" value="1"/>
</dbReference>
<dbReference type="Pfam" id="PF03453">
    <property type="entry name" value="MoeA_N"/>
    <property type="match status" value="1"/>
</dbReference>
<dbReference type="Proteomes" id="UP000054097">
    <property type="component" value="Unassembled WGS sequence"/>
</dbReference>
<dbReference type="GO" id="GO:0005524">
    <property type="term" value="F:ATP binding"/>
    <property type="evidence" value="ECO:0007669"/>
    <property type="project" value="UniProtKB-UniRule"/>
</dbReference>
<dbReference type="STRING" id="933852.A0A0C2WX46"/>
<organism evidence="8 9">
    <name type="scientific">Serendipita vermifera MAFF 305830</name>
    <dbReference type="NCBI Taxonomy" id="933852"/>
    <lineage>
        <taxon>Eukaryota</taxon>
        <taxon>Fungi</taxon>
        <taxon>Dikarya</taxon>
        <taxon>Basidiomycota</taxon>
        <taxon>Agaricomycotina</taxon>
        <taxon>Agaricomycetes</taxon>
        <taxon>Sebacinales</taxon>
        <taxon>Serendipitaceae</taxon>
        <taxon>Serendipita</taxon>
    </lineage>
</organism>
<dbReference type="InterPro" id="IPR036135">
    <property type="entry name" value="MoeA_linker/N_sf"/>
</dbReference>
<feature type="domain" description="MoaB/Mog" evidence="7">
    <location>
        <begin position="37"/>
        <end position="179"/>
    </location>
</feature>
<dbReference type="Pfam" id="PF00994">
    <property type="entry name" value="MoCF_biosynth"/>
    <property type="match status" value="2"/>
</dbReference>
<evidence type="ECO:0000256" key="2">
    <source>
        <dbReference type="ARBA" id="ARBA00007589"/>
    </source>
</evidence>
<dbReference type="GO" id="GO:0061598">
    <property type="term" value="F:molybdopterin adenylyltransferase activity"/>
    <property type="evidence" value="ECO:0007669"/>
    <property type="project" value="UniProtKB-UniRule"/>
</dbReference>
<name>A0A0C2WX46_SERVB</name>
<protein>
    <recommendedName>
        <fullName evidence="7">MoaB/Mog domain-containing protein</fullName>
    </recommendedName>
</protein>
<dbReference type="GO" id="GO:0005829">
    <property type="term" value="C:cytosol"/>
    <property type="evidence" value="ECO:0007669"/>
    <property type="project" value="TreeGrafter"/>
</dbReference>
<accession>A0A0C2WX46</accession>
<dbReference type="SUPFAM" id="SSF53218">
    <property type="entry name" value="Molybdenum cofactor biosynthesis proteins"/>
    <property type="match status" value="2"/>
</dbReference>
<dbReference type="InterPro" id="IPR008284">
    <property type="entry name" value="MoCF_biosynth_CS"/>
</dbReference>
<evidence type="ECO:0000313" key="8">
    <source>
        <dbReference type="EMBL" id="KIM21937.1"/>
    </source>
</evidence>
<dbReference type="InterPro" id="IPR005111">
    <property type="entry name" value="MoeA_C_domain_IV"/>
</dbReference>
<dbReference type="OrthoDB" id="4349954at2759"/>
<dbReference type="FunFam" id="3.40.980.10:FF:000001">
    <property type="entry name" value="Molybdopterin molybdenumtransferase"/>
    <property type="match status" value="1"/>
</dbReference>
<dbReference type="InterPro" id="IPR036688">
    <property type="entry name" value="MoeA_C_domain_IV_sf"/>
</dbReference>
<keyword evidence="5" id="KW-0500">Molybdenum</keyword>
<dbReference type="CDD" id="cd00886">
    <property type="entry name" value="MogA_MoaB"/>
    <property type="match status" value="1"/>
</dbReference>
<feature type="compositionally biased region" description="Basic residues" evidence="6">
    <location>
        <begin position="217"/>
        <end position="228"/>
    </location>
</feature>
<dbReference type="InterPro" id="IPR038987">
    <property type="entry name" value="MoeA-like"/>
</dbReference>
<dbReference type="GO" id="GO:0046872">
    <property type="term" value="F:metal ion binding"/>
    <property type="evidence" value="ECO:0007669"/>
    <property type="project" value="UniProtKB-UniRule"/>
</dbReference>
<evidence type="ECO:0000256" key="6">
    <source>
        <dbReference type="SAM" id="MobiDB-lite"/>
    </source>
</evidence>
<reference evidence="9" key="2">
    <citation type="submission" date="2015-01" db="EMBL/GenBank/DDBJ databases">
        <title>Evolutionary Origins and Diversification of the Mycorrhizal Mutualists.</title>
        <authorList>
            <consortium name="DOE Joint Genome Institute"/>
            <consortium name="Mycorrhizal Genomics Consortium"/>
            <person name="Kohler A."/>
            <person name="Kuo A."/>
            <person name="Nagy L.G."/>
            <person name="Floudas D."/>
            <person name="Copeland A."/>
            <person name="Barry K.W."/>
            <person name="Cichocki N."/>
            <person name="Veneault-Fourrey C."/>
            <person name="LaButti K."/>
            <person name="Lindquist E.A."/>
            <person name="Lipzen A."/>
            <person name="Lundell T."/>
            <person name="Morin E."/>
            <person name="Murat C."/>
            <person name="Riley R."/>
            <person name="Ohm R."/>
            <person name="Sun H."/>
            <person name="Tunlid A."/>
            <person name="Henrissat B."/>
            <person name="Grigoriev I.V."/>
            <person name="Hibbett D.S."/>
            <person name="Martin F."/>
        </authorList>
    </citation>
    <scope>NUCLEOTIDE SEQUENCE [LARGE SCALE GENOMIC DNA]</scope>
    <source>
        <strain evidence="9">MAFF 305830</strain>
    </source>
</reference>
<dbReference type="EMBL" id="KN824367">
    <property type="protein sequence ID" value="KIM21937.1"/>
    <property type="molecule type" value="Genomic_DNA"/>
</dbReference>
<dbReference type="InterPro" id="IPR005110">
    <property type="entry name" value="MoeA_linker/N"/>
</dbReference>
<dbReference type="PROSITE" id="PS01079">
    <property type="entry name" value="MOCF_BIOSYNTHESIS_2"/>
    <property type="match status" value="1"/>
</dbReference>
<comment type="catalytic activity">
    <reaction evidence="5">
        <text>molybdopterin + ATP + H(+) = adenylyl-molybdopterin + diphosphate</text>
        <dbReference type="Rhea" id="RHEA:31331"/>
        <dbReference type="ChEBI" id="CHEBI:15378"/>
        <dbReference type="ChEBI" id="CHEBI:30616"/>
        <dbReference type="ChEBI" id="CHEBI:33019"/>
        <dbReference type="ChEBI" id="CHEBI:58698"/>
        <dbReference type="ChEBI" id="CHEBI:62727"/>
    </reaction>
</comment>
<keyword evidence="9" id="KW-1185">Reference proteome</keyword>
<dbReference type="Pfam" id="PF03454">
    <property type="entry name" value="MoeA_C"/>
    <property type="match status" value="1"/>
</dbReference>
<comment type="catalytic activity">
    <reaction evidence="5">
        <text>adenylyl-molybdopterin + molybdate = Mo-molybdopterin + AMP + H(+)</text>
        <dbReference type="Rhea" id="RHEA:35047"/>
        <dbReference type="ChEBI" id="CHEBI:15378"/>
        <dbReference type="ChEBI" id="CHEBI:36264"/>
        <dbReference type="ChEBI" id="CHEBI:62727"/>
        <dbReference type="ChEBI" id="CHEBI:71302"/>
        <dbReference type="ChEBI" id="CHEBI:456215"/>
    </reaction>
</comment>
<gene>
    <name evidence="8" type="ORF">M408DRAFT_298338</name>
</gene>
<sequence>MERIRLFFFQSFHVMHPSITPLDKHRFLLYIMSNRIGILTISDSATADPTVDKSGKYIAERFTELGNSTIKISAIVPDDKDAISDFITTWTHTNDVDLIISTGGTGYSPRDITPDVISPLLQRQAPGFVHAILGSSPKAVLSRPVAGIRGNTLIITLPGSLRAVSECLDAILANDLLNHALKLLKGENSRKLHSLPNEGFDISAHSHRQTEGGQTHEHHHHHHHHHEHAGHTIPKPRTVGDLDERSKQGAISQRPRKSLYPIITLEEAYNLIFSNLSTLPVEMHKVDASLRGHVLAERVLSNHDIPRSPSSNVDGYAVKSSLAAGTYKVVHSLNHSIREPVPDGYIYRINTGAPLPVGADAVIMVEDTQLHSEVEPEQEKEGDAREEKEVTTLAQVDPGENVRQRGSDVQEGAVVLDKGDVIGNTGGDIGALAFVGRRLVSVYRKPVVAILSTGNELLDLDEGTGRDDSWTGWDTNRPTLKGVLESRGYTVVDLGIIQDSMDAHEAALKEGFLKADVVITTGGSSMGTTDLLKPVIEQRLHGEILFGRVKVKPGKPTIFAEIPCDNPPFKPLFGLPGNPASALVTFYLFVLPALRILGGYPKDKCRLPHVKARLGDRMPLDPRPEYHRAYVWPDLKDGVLTARSTGGQRSSRAISLSGANALIALPSRDGKETRALEPGDMVEAILIDF</sequence>
<dbReference type="GO" id="GO:0061599">
    <property type="term" value="F:molybdopterin molybdotransferase activity"/>
    <property type="evidence" value="ECO:0007669"/>
    <property type="project" value="UniProtKB-UniRule"/>
</dbReference>
<dbReference type="SMART" id="SM00852">
    <property type="entry name" value="MoCF_biosynth"/>
    <property type="match status" value="2"/>
</dbReference>
<proteinExistence type="inferred from homology"/>
<dbReference type="HOGENOM" id="CLU_010186_2_2_1"/>
<dbReference type="InterPro" id="IPR036425">
    <property type="entry name" value="MoaB/Mog-like_dom_sf"/>
</dbReference>
<dbReference type="GO" id="GO:0006777">
    <property type="term" value="P:Mo-molybdopterin cofactor biosynthetic process"/>
    <property type="evidence" value="ECO:0007669"/>
    <property type="project" value="UniProtKB-UniRule"/>
</dbReference>
<comment type="similarity">
    <text evidence="2">In the N-terminal section; belongs to the MoaB/Mog family.</text>
</comment>
<dbReference type="UniPathway" id="UPA00344"/>
<dbReference type="Gene3D" id="2.170.190.11">
    <property type="entry name" value="Molybdopterin biosynthesis moea protein, domain 3"/>
    <property type="match status" value="1"/>
</dbReference>
<dbReference type="SUPFAM" id="SSF63867">
    <property type="entry name" value="MoeA C-terminal domain-like"/>
    <property type="match status" value="1"/>
</dbReference>
<keyword evidence="5" id="KW-0460">Magnesium</keyword>
<comment type="similarity">
    <text evidence="5">Belongs to the MoeA family.</text>
</comment>
<evidence type="ECO:0000256" key="3">
    <source>
        <dbReference type="ARBA" id="ARBA00008339"/>
    </source>
</evidence>
<dbReference type="Gene3D" id="3.40.980.10">
    <property type="entry name" value="MoaB/Mog-like domain"/>
    <property type="match status" value="2"/>
</dbReference>
<reference evidence="8 9" key="1">
    <citation type="submission" date="2014-04" db="EMBL/GenBank/DDBJ databases">
        <authorList>
            <consortium name="DOE Joint Genome Institute"/>
            <person name="Kuo A."/>
            <person name="Zuccaro A."/>
            <person name="Kohler A."/>
            <person name="Nagy L.G."/>
            <person name="Floudas D."/>
            <person name="Copeland A."/>
            <person name="Barry K.W."/>
            <person name="Cichocki N."/>
            <person name="Veneault-Fourrey C."/>
            <person name="LaButti K."/>
            <person name="Lindquist E.A."/>
            <person name="Lipzen A."/>
            <person name="Lundell T."/>
            <person name="Morin E."/>
            <person name="Murat C."/>
            <person name="Sun H."/>
            <person name="Tunlid A."/>
            <person name="Henrissat B."/>
            <person name="Grigoriev I.V."/>
            <person name="Hibbett D.S."/>
            <person name="Martin F."/>
            <person name="Nordberg H.P."/>
            <person name="Cantor M.N."/>
            <person name="Hua S.X."/>
        </authorList>
    </citation>
    <scope>NUCLEOTIDE SEQUENCE [LARGE SCALE GENOMIC DNA]</scope>
    <source>
        <strain evidence="8 9">MAFF 305830</strain>
    </source>
</reference>
<dbReference type="Gene3D" id="2.40.340.10">
    <property type="entry name" value="MoeA, C-terminal, domain IV"/>
    <property type="match status" value="1"/>
</dbReference>
<comment type="similarity">
    <text evidence="3">In the C-terminal section; belongs to the MoeA family.</text>
</comment>
<dbReference type="InterPro" id="IPR001453">
    <property type="entry name" value="MoaB/Mog_dom"/>
</dbReference>
<evidence type="ECO:0000256" key="5">
    <source>
        <dbReference type="RuleBase" id="RU365090"/>
    </source>
</evidence>
<dbReference type="CDD" id="cd00887">
    <property type="entry name" value="MoeA"/>
    <property type="match status" value="1"/>
</dbReference>
<comment type="function">
    <text evidence="5">Catalyzes two steps in the biosynthesis of the molybdenum cofactor. In the first step, molybdopterin is adenylated. Subsequently, molybdate is inserted into adenylated molybdopterin and AMP is released.</text>
</comment>
<dbReference type="NCBIfam" id="TIGR00177">
    <property type="entry name" value="molyb_syn"/>
    <property type="match status" value="1"/>
</dbReference>
<evidence type="ECO:0000259" key="7">
    <source>
        <dbReference type="SMART" id="SM00852"/>
    </source>
</evidence>
<evidence type="ECO:0000313" key="9">
    <source>
        <dbReference type="Proteomes" id="UP000054097"/>
    </source>
</evidence>
<dbReference type="PANTHER" id="PTHR10192:SF5">
    <property type="entry name" value="GEPHYRIN"/>
    <property type="match status" value="1"/>
</dbReference>
<keyword evidence="4 5" id="KW-0501">Molybdenum cofactor biosynthesis</keyword>
<comment type="cofactor">
    <cofactor evidence="5">
        <name>Mg(2+)</name>
        <dbReference type="ChEBI" id="CHEBI:18420"/>
    </cofactor>
</comment>
<keyword evidence="5" id="KW-0479">Metal-binding</keyword>
<feature type="compositionally biased region" description="Basic and acidic residues" evidence="6">
    <location>
        <begin position="238"/>
        <end position="247"/>
    </location>
</feature>
<dbReference type="Gene3D" id="3.90.105.10">
    <property type="entry name" value="Molybdopterin biosynthesis moea protein, domain 2"/>
    <property type="match status" value="1"/>
</dbReference>
<comment type="pathway">
    <text evidence="1 5">Cofactor biosynthesis; molybdopterin biosynthesis.</text>
</comment>
<dbReference type="AlphaFoldDB" id="A0A0C2WX46"/>
<dbReference type="PANTHER" id="PTHR10192">
    <property type="entry name" value="MOLYBDOPTERIN BIOSYNTHESIS PROTEIN"/>
    <property type="match status" value="1"/>
</dbReference>
<keyword evidence="5" id="KW-0808">Transferase</keyword>
<evidence type="ECO:0000256" key="4">
    <source>
        <dbReference type="ARBA" id="ARBA00023150"/>
    </source>
</evidence>